<protein>
    <submittedName>
        <fullName evidence="1">Uncharacterized protein</fullName>
    </submittedName>
</protein>
<accession>A0A9P8TV45</accession>
<evidence type="ECO:0000313" key="1">
    <source>
        <dbReference type="EMBL" id="KAH6604839.1"/>
    </source>
</evidence>
<dbReference type="AlphaFoldDB" id="A0A9P8TV45"/>
<sequence>MSALPIIPKQNSVAIRRHNLVRGRLRALVAPMLIPRELRESDLAAALVERGKVWVVSPAAARLLKGRASPAGNRARLRRTCSPDLTGGV</sequence>
<gene>
    <name evidence="1" type="ORF">Trco_006546</name>
</gene>
<comment type="caution">
    <text evidence="1">The sequence shown here is derived from an EMBL/GenBank/DDBJ whole genome shotgun (WGS) entry which is preliminary data.</text>
</comment>
<keyword evidence="2" id="KW-1185">Reference proteome</keyword>
<name>A0A9P8TV45_9HYPO</name>
<evidence type="ECO:0000313" key="2">
    <source>
        <dbReference type="Proteomes" id="UP000827724"/>
    </source>
</evidence>
<organism evidence="1 2">
    <name type="scientific">Trichoderma cornu-damae</name>
    <dbReference type="NCBI Taxonomy" id="654480"/>
    <lineage>
        <taxon>Eukaryota</taxon>
        <taxon>Fungi</taxon>
        <taxon>Dikarya</taxon>
        <taxon>Ascomycota</taxon>
        <taxon>Pezizomycotina</taxon>
        <taxon>Sordariomycetes</taxon>
        <taxon>Hypocreomycetidae</taxon>
        <taxon>Hypocreales</taxon>
        <taxon>Hypocreaceae</taxon>
        <taxon>Trichoderma</taxon>
    </lineage>
</organism>
<proteinExistence type="predicted"/>
<dbReference type="Proteomes" id="UP000827724">
    <property type="component" value="Unassembled WGS sequence"/>
</dbReference>
<reference evidence="1" key="1">
    <citation type="submission" date="2021-08" db="EMBL/GenBank/DDBJ databases">
        <title>Chromosome-Level Trichoderma cornu-damae using Hi-C Data.</title>
        <authorList>
            <person name="Kim C.S."/>
        </authorList>
    </citation>
    <scope>NUCLEOTIDE SEQUENCE</scope>
    <source>
        <strain evidence="1">KA19-0412C</strain>
    </source>
</reference>
<dbReference type="EMBL" id="JAIWOZ010000005">
    <property type="protein sequence ID" value="KAH6604839.1"/>
    <property type="molecule type" value="Genomic_DNA"/>
</dbReference>